<name>A0A1G2CDJ8_9BACT</name>
<reference evidence="1 2" key="1">
    <citation type="journal article" date="2016" name="Nat. Commun.">
        <title>Thousands of microbial genomes shed light on interconnected biogeochemical processes in an aquifer system.</title>
        <authorList>
            <person name="Anantharaman K."/>
            <person name="Brown C.T."/>
            <person name="Hug L.A."/>
            <person name="Sharon I."/>
            <person name="Castelle C.J."/>
            <person name="Probst A.J."/>
            <person name="Thomas B.C."/>
            <person name="Singh A."/>
            <person name="Wilkins M.J."/>
            <person name="Karaoz U."/>
            <person name="Brodie E.L."/>
            <person name="Williams K.H."/>
            <person name="Hubbard S.S."/>
            <person name="Banfield J.F."/>
        </authorList>
    </citation>
    <scope>NUCLEOTIDE SEQUENCE [LARGE SCALE GENOMIC DNA]</scope>
</reference>
<evidence type="ECO:0000313" key="1">
    <source>
        <dbReference type="EMBL" id="OGY99271.1"/>
    </source>
</evidence>
<accession>A0A1G2CDJ8</accession>
<organism evidence="1 2">
    <name type="scientific">Candidatus Liptonbacteria bacterium RIFCSPLOWO2_01_FULL_52_25</name>
    <dbReference type="NCBI Taxonomy" id="1798650"/>
    <lineage>
        <taxon>Bacteria</taxon>
        <taxon>Candidatus Liptoniibacteriota</taxon>
    </lineage>
</organism>
<comment type="caution">
    <text evidence="1">The sequence shown here is derived from an EMBL/GenBank/DDBJ whole genome shotgun (WGS) entry which is preliminary data.</text>
</comment>
<dbReference type="AlphaFoldDB" id="A0A1G2CDJ8"/>
<proteinExistence type="predicted"/>
<gene>
    <name evidence="1" type="ORF">A2945_04845</name>
</gene>
<dbReference type="Proteomes" id="UP000178880">
    <property type="component" value="Unassembled WGS sequence"/>
</dbReference>
<protein>
    <submittedName>
        <fullName evidence="1">Uncharacterized protein</fullName>
    </submittedName>
</protein>
<sequence length="165" mass="18679">MDTFAPVGSVLPRSTFSRLAATGVDLESQALNQDLSRVLIGRVLVRDPNSVAALIRKNLTRFAATAASRARFLFAPMARSRCFAVRALIAQEGLPRHLQIPYDRSESEEVLSSAERMYREIELPPLNIPTNLRMLVCRFRLIHLTGTIRANWRMFLPLKTEELMI</sequence>
<evidence type="ECO:0000313" key="2">
    <source>
        <dbReference type="Proteomes" id="UP000178880"/>
    </source>
</evidence>
<dbReference type="EMBL" id="MHLA01000017">
    <property type="protein sequence ID" value="OGY99271.1"/>
    <property type="molecule type" value="Genomic_DNA"/>
</dbReference>